<dbReference type="CDD" id="cd01562">
    <property type="entry name" value="Thr-dehyd"/>
    <property type="match status" value="1"/>
</dbReference>
<evidence type="ECO:0000256" key="2">
    <source>
        <dbReference type="ARBA" id="ARBA00001913"/>
    </source>
</evidence>
<evidence type="ECO:0000256" key="4">
    <source>
        <dbReference type="ARBA" id="ARBA00001936"/>
    </source>
</evidence>
<evidence type="ECO:0000256" key="12">
    <source>
        <dbReference type="ARBA" id="ARBA00031427"/>
    </source>
</evidence>
<dbReference type="InterPro" id="IPR036052">
    <property type="entry name" value="TrpB-like_PALP_sf"/>
</dbReference>
<dbReference type="SUPFAM" id="SSF53686">
    <property type="entry name" value="Tryptophan synthase beta subunit-like PLP-dependent enzymes"/>
    <property type="match status" value="1"/>
</dbReference>
<dbReference type="Pfam" id="PF00291">
    <property type="entry name" value="PALP"/>
    <property type="match status" value="1"/>
</dbReference>
<evidence type="ECO:0000256" key="9">
    <source>
        <dbReference type="ARBA" id="ARBA00022898"/>
    </source>
</evidence>
<comment type="catalytic activity">
    <reaction evidence="1">
        <text>L-threonine = 2-oxobutanoate + NH4(+)</text>
        <dbReference type="Rhea" id="RHEA:22108"/>
        <dbReference type="ChEBI" id="CHEBI:16763"/>
        <dbReference type="ChEBI" id="CHEBI:28938"/>
        <dbReference type="ChEBI" id="CHEBI:57926"/>
        <dbReference type="EC" id="4.3.1.19"/>
    </reaction>
</comment>
<dbReference type="Gene3D" id="3.40.50.1100">
    <property type="match status" value="2"/>
</dbReference>
<dbReference type="AlphaFoldDB" id="A0A1W1W8J5"/>
<dbReference type="PANTHER" id="PTHR43050">
    <property type="entry name" value="SERINE / THREONINE RACEMASE FAMILY MEMBER"/>
    <property type="match status" value="1"/>
</dbReference>
<evidence type="ECO:0000256" key="3">
    <source>
        <dbReference type="ARBA" id="ARBA00001933"/>
    </source>
</evidence>
<dbReference type="GO" id="GO:0030378">
    <property type="term" value="F:serine racemase activity"/>
    <property type="evidence" value="ECO:0007669"/>
    <property type="project" value="TreeGrafter"/>
</dbReference>
<evidence type="ECO:0000256" key="6">
    <source>
        <dbReference type="ARBA" id="ARBA00010869"/>
    </source>
</evidence>
<dbReference type="InterPro" id="IPR001926">
    <property type="entry name" value="TrpB-like_PALP"/>
</dbReference>
<dbReference type="GO" id="GO:0003941">
    <property type="term" value="F:L-serine ammonia-lyase activity"/>
    <property type="evidence" value="ECO:0007669"/>
    <property type="project" value="TreeGrafter"/>
</dbReference>
<keyword evidence="9" id="KW-0663">Pyridoxal phosphate</keyword>
<dbReference type="GO" id="GO:0004794">
    <property type="term" value="F:threonine deaminase activity"/>
    <property type="evidence" value="ECO:0007669"/>
    <property type="project" value="UniProtKB-EC"/>
</dbReference>
<dbReference type="PROSITE" id="PS00165">
    <property type="entry name" value="DEHYDRATASE_SER_THR"/>
    <property type="match status" value="1"/>
</dbReference>
<keyword evidence="10" id="KW-0456">Lyase</keyword>
<evidence type="ECO:0000259" key="13">
    <source>
        <dbReference type="Pfam" id="PF00291"/>
    </source>
</evidence>
<dbReference type="GO" id="GO:0030170">
    <property type="term" value="F:pyridoxal phosphate binding"/>
    <property type="evidence" value="ECO:0007669"/>
    <property type="project" value="InterPro"/>
</dbReference>
<comment type="cofactor">
    <cofactor evidence="4">
        <name>Mn(2+)</name>
        <dbReference type="ChEBI" id="CHEBI:29035"/>
    </cofactor>
</comment>
<name>A0A1W1W8J5_SULTA</name>
<reference evidence="15" key="1">
    <citation type="submission" date="2017-04" db="EMBL/GenBank/DDBJ databases">
        <authorList>
            <person name="Varghese N."/>
            <person name="Submissions S."/>
        </authorList>
    </citation>
    <scope>NUCLEOTIDE SEQUENCE [LARGE SCALE GENOMIC DNA]</scope>
    <source>
        <strain evidence="15">DSM 9293</strain>
    </source>
</reference>
<evidence type="ECO:0000313" key="14">
    <source>
        <dbReference type="EMBL" id="SMC02380.1"/>
    </source>
</evidence>
<dbReference type="GO" id="GO:0018114">
    <property type="term" value="F:threonine racemase activity"/>
    <property type="evidence" value="ECO:0007669"/>
    <property type="project" value="TreeGrafter"/>
</dbReference>
<dbReference type="Proteomes" id="UP000192660">
    <property type="component" value="Unassembled WGS sequence"/>
</dbReference>
<comment type="cofactor">
    <cofactor evidence="2">
        <name>Ca(2+)</name>
        <dbReference type="ChEBI" id="CHEBI:29108"/>
    </cofactor>
</comment>
<protein>
    <recommendedName>
        <fullName evidence="7">threonine ammonia-lyase</fullName>
        <ecNumber evidence="7">4.3.1.19</ecNumber>
    </recommendedName>
    <alternativeName>
        <fullName evidence="12">Threonine deaminase</fullName>
    </alternativeName>
</protein>
<evidence type="ECO:0000256" key="5">
    <source>
        <dbReference type="ARBA" id="ARBA00001946"/>
    </source>
</evidence>
<comment type="cofactor">
    <cofactor evidence="5">
        <name>Mg(2+)</name>
        <dbReference type="ChEBI" id="CHEBI:18420"/>
    </cofactor>
</comment>
<dbReference type="EMBL" id="FWWY01000001">
    <property type="protein sequence ID" value="SMC02380.1"/>
    <property type="molecule type" value="Genomic_DNA"/>
</dbReference>
<dbReference type="PANTHER" id="PTHR43050:SF1">
    <property type="entry name" value="SERINE RACEMASE"/>
    <property type="match status" value="1"/>
</dbReference>
<dbReference type="RefSeq" id="WP_020376435.1">
    <property type="nucleotide sequence ID" value="NZ_FWWY01000001.1"/>
</dbReference>
<comment type="similarity">
    <text evidence="6">Belongs to the serine/threonine dehydratase family.</text>
</comment>
<comment type="cofactor">
    <cofactor evidence="3">
        <name>pyridoxal 5'-phosphate</name>
        <dbReference type="ChEBI" id="CHEBI:597326"/>
    </cofactor>
</comment>
<gene>
    <name evidence="14" type="ORF">SAMN00768000_0562</name>
</gene>
<dbReference type="GO" id="GO:0005524">
    <property type="term" value="F:ATP binding"/>
    <property type="evidence" value="ECO:0007669"/>
    <property type="project" value="TreeGrafter"/>
</dbReference>
<evidence type="ECO:0000256" key="1">
    <source>
        <dbReference type="ARBA" id="ARBA00001274"/>
    </source>
</evidence>
<dbReference type="EC" id="4.3.1.19" evidence="7"/>
<evidence type="ECO:0000256" key="11">
    <source>
        <dbReference type="ARBA" id="ARBA00025527"/>
    </source>
</evidence>
<feature type="domain" description="Tryptophan synthase beta chain-like PALP" evidence="13">
    <location>
        <begin position="17"/>
        <end position="303"/>
    </location>
</feature>
<comment type="function">
    <text evidence="11">Catalyzes the anaerobic formation of alpha-ketobutyrate and ammonia from threonine in a two-step reaction. The first step involved a dehydration of threonine and a production of enamine intermediates (aminocrotonate), which tautomerizes to its imine form (iminobutyrate). Both intermediates are unstable and short-lived. The second step is the nonenzymatic hydrolysis of the enamine/imine intermediates to form 2-ketobutyrate and free ammonia. In the low water environment of the cell, the second step is accelerated by RidA.</text>
</comment>
<sequence length="320" mass="34431">MIALKMSAIDAAYERIRPVVYETPLIKNHSLSELSQCDLALKAENLQRTGSFKIRGAFNKLALIHEAGGKGAVSGSSGNHGAAVAWAARYFGLTARIVVPTTASAAKVEAIKAYGADIEFCGTTSHERIERAKAIAQETSLSFVAPFDDPEVMAGQGTIGLEILQQMPEVEIIVVPIGGGGLISGIATAVKSQRPDIRIIGVEPLGAPKAYESRKHHQRRILSSTETIADGLKTISLGELTYPIIEHLVDDIVLVDDDEIRRAMSLLLTRQKMLAEPSGAATLAYALRKPDRLHHRKTVVVISGGNIDPINLCELLTHPH</sequence>
<proteinExistence type="inferred from homology"/>
<accession>A0A1W1W8J5</accession>
<dbReference type="FunFam" id="3.40.50.1100:FF:000007">
    <property type="entry name" value="L-threonine dehydratase catabolic TdcB"/>
    <property type="match status" value="1"/>
</dbReference>
<dbReference type="FunFam" id="3.40.50.1100:FF:000005">
    <property type="entry name" value="Threonine dehydratase catabolic"/>
    <property type="match status" value="1"/>
</dbReference>
<evidence type="ECO:0000256" key="8">
    <source>
        <dbReference type="ARBA" id="ARBA00022842"/>
    </source>
</evidence>
<keyword evidence="8" id="KW-0460">Magnesium</keyword>
<dbReference type="InterPro" id="IPR000634">
    <property type="entry name" value="Ser/Thr_deHydtase_PyrdxlP-BS"/>
</dbReference>
<evidence type="ECO:0000256" key="10">
    <source>
        <dbReference type="ARBA" id="ARBA00023239"/>
    </source>
</evidence>
<evidence type="ECO:0000313" key="15">
    <source>
        <dbReference type="Proteomes" id="UP000192660"/>
    </source>
</evidence>
<dbReference type="GO" id="GO:0000287">
    <property type="term" value="F:magnesium ion binding"/>
    <property type="evidence" value="ECO:0007669"/>
    <property type="project" value="TreeGrafter"/>
</dbReference>
<dbReference type="GO" id="GO:0070179">
    <property type="term" value="P:D-serine biosynthetic process"/>
    <property type="evidence" value="ECO:0007669"/>
    <property type="project" value="TreeGrafter"/>
</dbReference>
<dbReference type="STRING" id="28034.BFX07_04355"/>
<evidence type="ECO:0000256" key="7">
    <source>
        <dbReference type="ARBA" id="ARBA00012096"/>
    </source>
</evidence>
<keyword evidence="15" id="KW-1185">Reference proteome</keyword>
<organism evidence="14 15">
    <name type="scientific">Sulfobacillus thermosulfidooxidans (strain DSM 9293 / VKM B-1269 / AT-1)</name>
    <dbReference type="NCBI Taxonomy" id="929705"/>
    <lineage>
        <taxon>Bacteria</taxon>
        <taxon>Bacillati</taxon>
        <taxon>Bacillota</taxon>
        <taxon>Clostridia</taxon>
        <taxon>Eubacteriales</taxon>
        <taxon>Clostridiales Family XVII. Incertae Sedis</taxon>
        <taxon>Sulfobacillus</taxon>
    </lineage>
</organism>